<keyword evidence="3" id="KW-0560">Oxidoreductase</keyword>
<dbReference type="InterPro" id="IPR010071">
    <property type="entry name" value="AA_adenyl_dom"/>
</dbReference>
<dbReference type="PROSITE" id="PS00455">
    <property type="entry name" value="AMP_BINDING"/>
    <property type="match status" value="1"/>
</dbReference>
<dbReference type="Gene3D" id="1.10.1200.10">
    <property type="entry name" value="ACP-like"/>
    <property type="match status" value="1"/>
</dbReference>
<dbReference type="SMART" id="SM00823">
    <property type="entry name" value="PKS_PP"/>
    <property type="match status" value="1"/>
</dbReference>
<dbReference type="InterPro" id="IPR036736">
    <property type="entry name" value="ACP-like_sf"/>
</dbReference>
<accession>A0ABZ1F907</accession>
<dbReference type="SUPFAM" id="SSF51197">
    <property type="entry name" value="Clavaminate synthase-like"/>
    <property type="match status" value="1"/>
</dbReference>
<dbReference type="Pfam" id="PF00501">
    <property type="entry name" value="AMP-binding"/>
    <property type="match status" value="1"/>
</dbReference>
<dbReference type="PANTHER" id="PTHR45527:SF1">
    <property type="entry name" value="FATTY ACID SYNTHASE"/>
    <property type="match status" value="1"/>
</dbReference>
<dbReference type="Pfam" id="PF00975">
    <property type="entry name" value="Thioesterase"/>
    <property type="match status" value="1"/>
</dbReference>
<evidence type="ECO:0000259" key="5">
    <source>
        <dbReference type="PROSITE" id="PS50075"/>
    </source>
</evidence>
<dbReference type="InterPro" id="IPR003819">
    <property type="entry name" value="TauD/TfdA-like"/>
</dbReference>
<dbReference type="Gene3D" id="2.30.38.10">
    <property type="entry name" value="Luciferase, Domain 3"/>
    <property type="match status" value="1"/>
</dbReference>
<dbReference type="Gene3D" id="3.40.50.1820">
    <property type="entry name" value="alpha/beta hydrolase"/>
    <property type="match status" value="2"/>
</dbReference>
<keyword evidence="1" id="KW-0596">Phosphopantetheine</keyword>
<evidence type="ECO:0000256" key="2">
    <source>
        <dbReference type="ARBA" id="ARBA00022553"/>
    </source>
</evidence>
<dbReference type="Gene3D" id="3.40.50.980">
    <property type="match status" value="2"/>
</dbReference>
<dbReference type="InterPro" id="IPR045851">
    <property type="entry name" value="AMP-bd_C_sf"/>
</dbReference>
<dbReference type="InterPro" id="IPR025110">
    <property type="entry name" value="AMP-bd_C"/>
</dbReference>
<evidence type="ECO:0000313" key="6">
    <source>
        <dbReference type="EMBL" id="WSB66809.1"/>
    </source>
</evidence>
<reference evidence="6 7" key="1">
    <citation type="submission" date="2022-10" db="EMBL/GenBank/DDBJ databases">
        <title>The complete genomes of actinobacterial strains from the NBC collection.</title>
        <authorList>
            <person name="Joergensen T.S."/>
            <person name="Alvarez Arevalo M."/>
            <person name="Sterndorff E.B."/>
            <person name="Faurdal D."/>
            <person name="Vuksanovic O."/>
            <person name="Mourched A.-S."/>
            <person name="Charusanti P."/>
            <person name="Shaw S."/>
            <person name="Blin K."/>
            <person name="Weber T."/>
        </authorList>
    </citation>
    <scope>NUCLEOTIDE SEQUENCE [LARGE SCALE GENOMIC DNA]</scope>
    <source>
        <strain evidence="6 7">NBC 01774</strain>
    </source>
</reference>
<dbReference type="PANTHER" id="PTHR45527">
    <property type="entry name" value="NONRIBOSOMAL PEPTIDE SYNTHETASE"/>
    <property type="match status" value="1"/>
</dbReference>
<name>A0ABZ1F907_9ACTN</name>
<dbReference type="Pfam" id="PF13193">
    <property type="entry name" value="AMP-binding_C"/>
    <property type="match status" value="1"/>
</dbReference>
<dbReference type="InterPro" id="IPR020806">
    <property type="entry name" value="PKS_PP-bd"/>
</dbReference>
<dbReference type="InterPro" id="IPR009081">
    <property type="entry name" value="PP-bd_ACP"/>
</dbReference>
<dbReference type="SUPFAM" id="SSF53474">
    <property type="entry name" value="alpha/beta-Hydrolases"/>
    <property type="match status" value="1"/>
</dbReference>
<evidence type="ECO:0000256" key="3">
    <source>
        <dbReference type="ARBA" id="ARBA00023002"/>
    </source>
</evidence>
<dbReference type="SUPFAM" id="SSF56801">
    <property type="entry name" value="Acetyl-CoA synthetase-like"/>
    <property type="match status" value="1"/>
</dbReference>
<keyword evidence="7" id="KW-1185">Reference proteome</keyword>
<dbReference type="InterPro" id="IPR000873">
    <property type="entry name" value="AMP-dep_synth/lig_dom"/>
</dbReference>
<dbReference type="Gene3D" id="3.30.300.30">
    <property type="match status" value="1"/>
</dbReference>
<keyword evidence="2" id="KW-0597">Phosphoprotein</keyword>
<dbReference type="Pfam" id="PF02668">
    <property type="entry name" value="TauD"/>
    <property type="match status" value="1"/>
</dbReference>
<dbReference type="CDD" id="cd05930">
    <property type="entry name" value="A_NRPS"/>
    <property type="match status" value="1"/>
</dbReference>
<dbReference type="Pfam" id="PF00550">
    <property type="entry name" value="PP-binding"/>
    <property type="match status" value="1"/>
</dbReference>
<dbReference type="NCBIfam" id="TIGR01733">
    <property type="entry name" value="AA-adenyl-dom"/>
    <property type="match status" value="1"/>
</dbReference>
<dbReference type="Gene3D" id="3.30.559.30">
    <property type="entry name" value="Nonribosomal peptide synthetase, condensation domain"/>
    <property type="match status" value="1"/>
</dbReference>
<proteinExistence type="predicted"/>
<dbReference type="InterPro" id="IPR029058">
    <property type="entry name" value="AB_hydrolase_fold"/>
</dbReference>
<feature type="domain" description="Carrier" evidence="5">
    <location>
        <begin position="754"/>
        <end position="827"/>
    </location>
</feature>
<dbReference type="SUPFAM" id="SSF52777">
    <property type="entry name" value="CoA-dependent acyltransferases"/>
    <property type="match status" value="1"/>
</dbReference>
<dbReference type="Proteomes" id="UP001344251">
    <property type="component" value="Chromosome"/>
</dbReference>
<evidence type="ECO:0000313" key="7">
    <source>
        <dbReference type="Proteomes" id="UP001344251"/>
    </source>
</evidence>
<dbReference type="InterPro" id="IPR001031">
    <property type="entry name" value="Thioesterase"/>
</dbReference>
<dbReference type="Gene3D" id="3.60.130.10">
    <property type="entry name" value="Clavaminate synthase-like"/>
    <property type="match status" value="1"/>
</dbReference>
<dbReference type="InterPro" id="IPR042098">
    <property type="entry name" value="TauD-like_sf"/>
</dbReference>
<sequence length="1371" mass="148014">MRASTEANAAYGRGAVTEGAFTRIPRWTHAPVPGTAEHGTALPAPLLATLRQLADRLEVPLSSVLLAAHAKVLAALSGDHEVTTGCLAAPGGTPLPCRLTTASGSWRALVLDAHRAAAELPVRREPVGGPGPEPGRAEESPETVFDLLGEGGGPVGDTVLWVDVSRDGGQGVLRLRYRTDVLDEDGAARVGGYYRTALTLIAADPDAEHQRQSLLSAEELRLQLEGLAGPSRELPDRRFHEVFEERVRAHPDAVAAVHGDRQWTYRELNVHANRLAHALLAGGLRREGVVAVVTERNLGWMAAVIAVFKAGGVYLPVEPHFPPDRIAVMLARAECRHVLTEPGSAAGLDQALASVPGVSALFLDAVWEADHPDSDPGVRVDPDQLAYIYFTSGSTGEPKGAMCEHMGMLNHLYAKIDDLALDEGQVVAQTAPQCFDISLWQLLSALLVGGRTVLVEQAAVLDVRRFLDTVTDGRVTVLQVVPSYLDVVLSYLEHRPRELPDLRCVSVTGEALKKELVHRWFTARPGIRLVNAYGLTETSDDTNHEVMDGVPDTERVPVGRPVNNVHIYVVDEHLAPVPLGAPGAIVFSGVCVGRGYINDPERTRPAFMPDPHRPGQRLFRGGDHGRWLPDGKLEFLGRKDSQVKIRGFRIEIGEVENALLRVPGVGDGAVVVTGRAGHGKRLVAFYSGRHAREADVLRDRLGELLPEYMVPSVFLWRESLPLTANGKIDKKALEALAGELDTPEPDAAGDDDHAPRTPTERRLAAAWAKVLGIPQERIGRQDNFFDRGGTSLAAVELAVTLGRLVSVKDLTRHPVLADLAGQVDGGAEPRPGRVHPLSEAGDAQAGTLVCFPCVGGNTDEFRTLAEALQGTGPALYAVALPAPGTVAAGEPTAPMTQVAEQVADEIVSLRLTGLRLWGQSWGTALAVATAQRLEERGVEVQRVFLGAQLPGDSVDCPPAVKLSAPLTVVVAADDPYTAGFARRYLDWQRLAERVDLHELPDGGHFFLQTRAKDAAQAVLCDLERPASSRAATERSTTMLSSLPISLPELEREPGSPPMLRVGPTDGAANWAAARRDALRAVVAEHGSVVVRGLGLRDPAEVGAVLQGLGVAPVTEREAFALRQTYSEGVYSSSKWPPTQPMCMHHELSYTLEFPGLMLFACLGAPTEGGATAVADSTAVLDALPAALTERFEREGWLLTRSYNEEIGASLEQAFGTEDRGAIEQYCHAHAIECAWQPDGALRTRQRRSAVVRHPVSGRRCWFNQIAFLNEWTMAPEVREYLIDEYGPDGLPFNTRYGNGDPVTEDVVQLLNEVYETHTARRPWEAGDLLLIDNVRTAHSREPFEGPRDVVVALADPVRLADCSPTVEVTLP</sequence>
<dbReference type="InterPro" id="IPR020845">
    <property type="entry name" value="AMP-binding_CS"/>
</dbReference>
<evidence type="ECO:0000256" key="4">
    <source>
        <dbReference type="ARBA" id="ARBA00023004"/>
    </source>
</evidence>
<organism evidence="6 7">
    <name type="scientific">Streptomyces decoyicus</name>
    <dbReference type="NCBI Taxonomy" id="249567"/>
    <lineage>
        <taxon>Bacteria</taxon>
        <taxon>Bacillati</taxon>
        <taxon>Actinomycetota</taxon>
        <taxon>Actinomycetes</taxon>
        <taxon>Kitasatosporales</taxon>
        <taxon>Streptomycetaceae</taxon>
        <taxon>Streptomyces</taxon>
    </lineage>
</organism>
<dbReference type="EMBL" id="CP109106">
    <property type="protein sequence ID" value="WSB66809.1"/>
    <property type="molecule type" value="Genomic_DNA"/>
</dbReference>
<gene>
    <name evidence="6" type="ORF">OG863_01870</name>
</gene>
<protein>
    <submittedName>
        <fullName evidence="6">Amino acid adenylation domain-containing protein</fullName>
    </submittedName>
</protein>
<dbReference type="PROSITE" id="PS50075">
    <property type="entry name" value="CARRIER"/>
    <property type="match status" value="1"/>
</dbReference>
<evidence type="ECO:0000256" key="1">
    <source>
        <dbReference type="ARBA" id="ARBA00022450"/>
    </source>
</evidence>
<keyword evidence="4" id="KW-0408">Iron</keyword>